<evidence type="ECO:0000313" key="5">
    <source>
        <dbReference type="EMBL" id="SFH15892.1"/>
    </source>
</evidence>
<accession>A0A1I2XR65</accession>
<dbReference type="InterPro" id="IPR036390">
    <property type="entry name" value="WH_DNA-bd_sf"/>
</dbReference>
<dbReference type="CDD" id="cd07377">
    <property type="entry name" value="WHTH_GntR"/>
    <property type="match status" value="1"/>
</dbReference>
<keyword evidence="3" id="KW-0804">Transcription</keyword>
<dbReference type="PROSITE" id="PS50949">
    <property type="entry name" value="HTH_GNTR"/>
    <property type="match status" value="1"/>
</dbReference>
<keyword evidence="1" id="KW-0805">Transcription regulation</keyword>
<reference evidence="5 6" key="1">
    <citation type="submission" date="2016-10" db="EMBL/GenBank/DDBJ databases">
        <authorList>
            <person name="de Groot N.N."/>
        </authorList>
    </citation>
    <scope>NUCLEOTIDE SEQUENCE [LARGE SCALE GENOMIC DNA]</scope>
    <source>
        <strain evidence="5 6">CGMCC 1.6848</strain>
    </source>
</reference>
<evidence type="ECO:0000256" key="1">
    <source>
        <dbReference type="ARBA" id="ARBA00023015"/>
    </source>
</evidence>
<evidence type="ECO:0000313" key="6">
    <source>
        <dbReference type="Proteomes" id="UP000199040"/>
    </source>
</evidence>
<evidence type="ECO:0000259" key="4">
    <source>
        <dbReference type="PROSITE" id="PS50949"/>
    </source>
</evidence>
<dbReference type="InterPro" id="IPR011711">
    <property type="entry name" value="GntR_C"/>
</dbReference>
<dbReference type="SUPFAM" id="SSF46785">
    <property type="entry name" value="Winged helix' DNA-binding domain"/>
    <property type="match status" value="1"/>
</dbReference>
<dbReference type="Pfam" id="PF00392">
    <property type="entry name" value="GntR"/>
    <property type="match status" value="1"/>
</dbReference>
<proteinExistence type="predicted"/>
<dbReference type="AlphaFoldDB" id="A0A1I2XR65"/>
<organism evidence="5 6">
    <name type="scientific">Modicisalibacter xianhensis</name>
    <dbReference type="NCBI Taxonomy" id="442341"/>
    <lineage>
        <taxon>Bacteria</taxon>
        <taxon>Pseudomonadati</taxon>
        <taxon>Pseudomonadota</taxon>
        <taxon>Gammaproteobacteria</taxon>
        <taxon>Oceanospirillales</taxon>
        <taxon>Halomonadaceae</taxon>
        <taxon>Modicisalibacter</taxon>
    </lineage>
</organism>
<dbReference type="Proteomes" id="UP000199040">
    <property type="component" value="Unassembled WGS sequence"/>
</dbReference>
<protein>
    <submittedName>
        <fullName evidence="5">Transcriptional regulator, GntR family</fullName>
    </submittedName>
</protein>
<dbReference type="InterPro" id="IPR000524">
    <property type="entry name" value="Tscrpt_reg_HTH_GntR"/>
</dbReference>
<dbReference type="SUPFAM" id="SSF48008">
    <property type="entry name" value="GntR ligand-binding domain-like"/>
    <property type="match status" value="1"/>
</dbReference>
<dbReference type="SMART" id="SM00895">
    <property type="entry name" value="FCD"/>
    <property type="match status" value="1"/>
</dbReference>
<dbReference type="PANTHER" id="PTHR43537:SF24">
    <property type="entry name" value="GLUCONATE OPERON TRANSCRIPTIONAL REPRESSOR"/>
    <property type="match status" value="1"/>
</dbReference>
<keyword evidence="2" id="KW-0238">DNA-binding</keyword>
<dbReference type="Pfam" id="PF07729">
    <property type="entry name" value="FCD"/>
    <property type="match status" value="1"/>
</dbReference>
<sequence>MAGKPLVLNNMAQLNVQRVSRSGSLAMHVADQLEALIGAGSIAVGQRLPGENGLCESFGVSRTVIREAIAHLQSLGLVATRRGVGTTVVRASVPEVMPVERVRPATVEEILHILELRLEIEPAMAALAAERHDHEGGLRLQAAHESFMRACAAGSLAREEDYAFHYAIAEATGNPCFTTFYTQLRHSIIPRANLLDAEVNPSGSGAYLSKVEGEHTAIVEAILARESQRAREMMWRHLNRAKTMYDTFQRA</sequence>
<dbReference type="GO" id="GO:0003677">
    <property type="term" value="F:DNA binding"/>
    <property type="evidence" value="ECO:0007669"/>
    <property type="project" value="UniProtKB-KW"/>
</dbReference>
<dbReference type="InterPro" id="IPR008920">
    <property type="entry name" value="TF_FadR/GntR_C"/>
</dbReference>
<feature type="domain" description="HTH gntR-type" evidence="4">
    <location>
        <begin position="23"/>
        <end position="91"/>
    </location>
</feature>
<dbReference type="Gene3D" id="1.20.120.530">
    <property type="entry name" value="GntR ligand-binding domain-like"/>
    <property type="match status" value="1"/>
</dbReference>
<dbReference type="RefSeq" id="WP_092842603.1">
    <property type="nucleotide sequence ID" value="NZ_FOPY01000001.1"/>
</dbReference>
<dbReference type="InterPro" id="IPR036388">
    <property type="entry name" value="WH-like_DNA-bd_sf"/>
</dbReference>
<dbReference type="PANTHER" id="PTHR43537">
    <property type="entry name" value="TRANSCRIPTIONAL REGULATOR, GNTR FAMILY"/>
    <property type="match status" value="1"/>
</dbReference>
<dbReference type="SMART" id="SM00345">
    <property type="entry name" value="HTH_GNTR"/>
    <property type="match status" value="1"/>
</dbReference>
<keyword evidence="6" id="KW-1185">Reference proteome</keyword>
<evidence type="ECO:0000256" key="2">
    <source>
        <dbReference type="ARBA" id="ARBA00023125"/>
    </source>
</evidence>
<evidence type="ECO:0000256" key="3">
    <source>
        <dbReference type="ARBA" id="ARBA00023163"/>
    </source>
</evidence>
<dbReference type="PRINTS" id="PR00035">
    <property type="entry name" value="HTHGNTR"/>
</dbReference>
<dbReference type="STRING" id="442341.SAMN04487959_1017"/>
<gene>
    <name evidence="5" type="ORF">SAMN04487959_1017</name>
</gene>
<dbReference type="EMBL" id="FOPY01000001">
    <property type="protein sequence ID" value="SFH15892.1"/>
    <property type="molecule type" value="Genomic_DNA"/>
</dbReference>
<dbReference type="Gene3D" id="1.10.10.10">
    <property type="entry name" value="Winged helix-like DNA-binding domain superfamily/Winged helix DNA-binding domain"/>
    <property type="match status" value="1"/>
</dbReference>
<name>A0A1I2XR65_9GAMM</name>
<dbReference type="GO" id="GO:0003700">
    <property type="term" value="F:DNA-binding transcription factor activity"/>
    <property type="evidence" value="ECO:0007669"/>
    <property type="project" value="InterPro"/>
</dbReference>